<sequence length="54" mass="5473">MAILGAVSASKINSVELLASSPLLDRSAFDKAIRICLIAIASAPANGDCSNSLI</sequence>
<proteinExistence type="predicted"/>
<evidence type="ECO:0000313" key="1">
    <source>
        <dbReference type="EMBL" id="CAB4687321.1"/>
    </source>
</evidence>
<reference evidence="1" key="1">
    <citation type="submission" date="2020-05" db="EMBL/GenBank/DDBJ databases">
        <authorList>
            <person name="Chiriac C."/>
            <person name="Salcher M."/>
            <person name="Ghai R."/>
            <person name="Kavagutti S V."/>
        </authorList>
    </citation>
    <scope>NUCLEOTIDE SEQUENCE</scope>
</reference>
<dbReference type="EMBL" id="CAEZXI010000080">
    <property type="protein sequence ID" value="CAB4687321.1"/>
    <property type="molecule type" value="Genomic_DNA"/>
</dbReference>
<protein>
    <submittedName>
        <fullName evidence="1">Unannotated protein</fullName>
    </submittedName>
</protein>
<name>A0A6J6NKQ2_9ZZZZ</name>
<gene>
    <name evidence="1" type="ORF">UFOPK2362_00757</name>
</gene>
<accession>A0A6J6NKQ2</accession>
<dbReference type="AlphaFoldDB" id="A0A6J6NKQ2"/>
<organism evidence="1">
    <name type="scientific">freshwater metagenome</name>
    <dbReference type="NCBI Taxonomy" id="449393"/>
    <lineage>
        <taxon>unclassified sequences</taxon>
        <taxon>metagenomes</taxon>
        <taxon>ecological metagenomes</taxon>
    </lineage>
</organism>